<dbReference type="OrthoDB" id="5275938at2759"/>
<comment type="caution">
    <text evidence="2">The sequence shown here is derived from an EMBL/GenBank/DDBJ whole genome shotgun (WGS) entry which is preliminary data.</text>
</comment>
<dbReference type="Gene3D" id="3.30.710.10">
    <property type="entry name" value="Potassium Channel Kv1.1, Chain A"/>
    <property type="match status" value="1"/>
</dbReference>
<accession>A0A9P8XUG8</accession>
<evidence type="ECO:0000256" key="1">
    <source>
        <dbReference type="SAM" id="MobiDB-lite"/>
    </source>
</evidence>
<dbReference type="GeneID" id="70187012"/>
<gene>
    <name evidence="2" type="ORF">B0I36DRAFT_355734</name>
</gene>
<dbReference type="SUPFAM" id="SSF54695">
    <property type="entry name" value="POZ domain"/>
    <property type="match status" value="1"/>
</dbReference>
<dbReference type="Proteomes" id="UP000756346">
    <property type="component" value="Unassembled WGS sequence"/>
</dbReference>
<evidence type="ECO:0008006" key="4">
    <source>
        <dbReference type="Google" id="ProtNLM"/>
    </source>
</evidence>
<dbReference type="RefSeq" id="XP_046005506.1">
    <property type="nucleotide sequence ID" value="XM_046157466.1"/>
</dbReference>
<feature type="region of interest" description="Disordered" evidence="1">
    <location>
        <begin position="1"/>
        <end position="20"/>
    </location>
</feature>
<protein>
    <recommendedName>
        <fullName evidence="4">BTB domain-containing protein</fullName>
    </recommendedName>
</protein>
<evidence type="ECO:0000313" key="3">
    <source>
        <dbReference type="Proteomes" id="UP000756346"/>
    </source>
</evidence>
<proteinExistence type="predicted"/>
<reference evidence="2" key="1">
    <citation type="journal article" date="2021" name="Nat. Commun.">
        <title>Genetic determinants of endophytism in the Arabidopsis root mycobiome.</title>
        <authorList>
            <person name="Mesny F."/>
            <person name="Miyauchi S."/>
            <person name="Thiergart T."/>
            <person name="Pickel B."/>
            <person name="Atanasova L."/>
            <person name="Karlsson M."/>
            <person name="Huettel B."/>
            <person name="Barry K.W."/>
            <person name="Haridas S."/>
            <person name="Chen C."/>
            <person name="Bauer D."/>
            <person name="Andreopoulos W."/>
            <person name="Pangilinan J."/>
            <person name="LaButti K."/>
            <person name="Riley R."/>
            <person name="Lipzen A."/>
            <person name="Clum A."/>
            <person name="Drula E."/>
            <person name="Henrissat B."/>
            <person name="Kohler A."/>
            <person name="Grigoriev I.V."/>
            <person name="Martin F.M."/>
            <person name="Hacquard S."/>
        </authorList>
    </citation>
    <scope>NUCLEOTIDE SEQUENCE</scope>
    <source>
        <strain evidence="2">MPI-CAGE-CH-0230</strain>
    </source>
</reference>
<dbReference type="EMBL" id="JAGTJQ010000013">
    <property type="protein sequence ID" value="KAH7014539.1"/>
    <property type="molecule type" value="Genomic_DNA"/>
</dbReference>
<keyword evidence="3" id="KW-1185">Reference proteome</keyword>
<name>A0A9P8XUG8_9PEZI</name>
<dbReference type="CDD" id="cd18186">
    <property type="entry name" value="BTB_POZ_ZBTB_KLHL-like"/>
    <property type="match status" value="1"/>
</dbReference>
<dbReference type="AlphaFoldDB" id="A0A9P8XUG8"/>
<feature type="compositionally biased region" description="Polar residues" evidence="1">
    <location>
        <begin position="1"/>
        <end position="11"/>
    </location>
</feature>
<dbReference type="InterPro" id="IPR011333">
    <property type="entry name" value="SKP1/BTB/POZ_sf"/>
</dbReference>
<evidence type="ECO:0000313" key="2">
    <source>
        <dbReference type="EMBL" id="KAH7014539.1"/>
    </source>
</evidence>
<organism evidence="2 3">
    <name type="scientific">Microdochium trichocladiopsis</name>
    <dbReference type="NCBI Taxonomy" id="1682393"/>
    <lineage>
        <taxon>Eukaryota</taxon>
        <taxon>Fungi</taxon>
        <taxon>Dikarya</taxon>
        <taxon>Ascomycota</taxon>
        <taxon>Pezizomycotina</taxon>
        <taxon>Sordariomycetes</taxon>
        <taxon>Xylariomycetidae</taxon>
        <taxon>Xylariales</taxon>
        <taxon>Microdochiaceae</taxon>
        <taxon>Microdochium</taxon>
    </lineage>
</organism>
<sequence>MADTPQQATSAGSGGLSDHTGPVHVLDELGDLWFLVGEGLQTEENPSPPWAFRVCSRTVARSSPVFKTMLFGGWAESKPPTECPNKEWIIRLPEDKPEIMECLLRAMHGDFGCAGFIDMRQPSQVEIIYLTIEHADKYVCLAVLGPWSASWIAACSGMVKSRSWGSIHRLCSLNDRDAEIYPMMAAITYMLGSTEVYSRVMLYMADCYPLYSRKATLYFARCEAFIPDLKDIIKSHRRALLTAVLEPAQDMVFELENGDPEFPTAHVMTHECNTEDEEAECASRNHAVMLHWLQHYNLWPLPSPADAHRLPGVIAASLKDVFRDGRPSDSGPAGEFEFHCPVQESECGSCPWTNSDGFAFEEEYDRFECTLSTGELRFMARQRRLLNTRWSYKL</sequence>